<dbReference type="PIRSF" id="PIRSF002741">
    <property type="entry name" value="MppA"/>
    <property type="match status" value="1"/>
</dbReference>
<evidence type="ECO:0000256" key="2">
    <source>
        <dbReference type="ARBA" id="ARBA00005695"/>
    </source>
</evidence>
<comment type="subcellular location">
    <subcellularLocation>
        <location evidence="1">Periplasm</location>
    </subcellularLocation>
</comment>
<dbReference type="Gene3D" id="3.40.190.10">
    <property type="entry name" value="Periplasmic binding protein-like II"/>
    <property type="match status" value="1"/>
</dbReference>
<evidence type="ECO:0000313" key="5">
    <source>
        <dbReference type="Proteomes" id="UP000197065"/>
    </source>
</evidence>
<dbReference type="Pfam" id="PF00496">
    <property type="entry name" value="SBP_bac_5"/>
    <property type="match status" value="1"/>
</dbReference>
<name>A0A212R268_9PROT</name>
<dbReference type="GO" id="GO:0030288">
    <property type="term" value="C:outer membrane-bounded periplasmic space"/>
    <property type="evidence" value="ECO:0007669"/>
    <property type="project" value="UniProtKB-ARBA"/>
</dbReference>
<dbReference type="EMBL" id="FYEH01000005">
    <property type="protein sequence ID" value="SNB65938.1"/>
    <property type="molecule type" value="Genomic_DNA"/>
</dbReference>
<protein>
    <submittedName>
        <fullName evidence="4">Peptide/nickel transport system substrate-binding protein</fullName>
    </submittedName>
</protein>
<dbReference type="GO" id="GO:0043190">
    <property type="term" value="C:ATP-binding cassette (ABC) transporter complex"/>
    <property type="evidence" value="ECO:0007669"/>
    <property type="project" value="InterPro"/>
</dbReference>
<dbReference type="PANTHER" id="PTHR30290">
    <property type="entry name" value="PERIPLASMIC BINDING COMPONENT OF ABC TRANSPORTER"/>
    <property type="match status" value="1"/>
</dbReference>
<dbReference type="SUPFAM" id="SSF53850">
    <property type="entry name" value="Periplasmic binding protein-like II"/>
    <property type="match status" value="1"/>
</dbReference>
<dbReference type="InterPro" id="IPR039424">
    <property type="entry name" value="SBP_5"/>
</dbReference>
<dbReference type="RefSeq" id="WP_133063867.1">
    <property type="nucleotide sequence ID" value="NZ_FYEH01000005.1"/>
</dbReference>
<dbReference type="GO" id="GO:0015833">
    <property type="term" value="P:peptide transport"/>
    <property type="evidence" value="ECO:0007669"/>
    <property type="project" value="TreeGrafter"/>
</dbReference>
<proteinExistence type="inferred from homology"/>
<evidence type="ECO:0000256" key="1">
    <source>
        <dbReference type="ARBA" id="ARBA00004418"/>
    </source>
</evidence>
<dbReference type="Gene3D" id="3.10.105.10">
    <property type="entry name" value="Dipeptide-binding Protein, Domain 3"/>
    <property type="match status" value="1"/>
</dbReference>
<comment type="similarity">
    <text evidence="2">Belongs to the bacterial solute-binding protein 5 family.</text>
</comment>
<dbReference type="GO" id="GO:1904680">
    <property type="term" value="F:peptide transmembrane transporter activity"/>
    <property type="evidence" value="ECO:0007669"/>
    <property type="project" value="TreeGrafter"/>
</dbReference>
<dbReference type="AlphaFoldDB" id="A0A212R268"/>
<gene>
    <name evidence="4" type="ORF">SAMN07250955_10512</name>
</gene>
<keyword evidence="5" id="KW-1185">Reference proteome</keyword>
<dbReference type="Proteomes" id="UP000197065">
    <property type="component" value="Unassembled WGS sequence"/>
</dbReference>
<evidence type="ECO:0000259" key="3">
    <source>
        <dbReference type="Pfam" id="PF00496"/>
    </source>
</evidence>
<dbReference type="InterPro" id="IPR030678">
    <property type="entry name" value="Peptide/Ni-bd"/>
</dbReference>
<accession>A0A212R268</accession>
<dbReference type="Gene3D" id="3.90.76.10">
    <property type="entry name" value="Dipeptide-binding Protein, Domain 1"/>
    <property type="match status" value="1"/>
</dbReference>
<sequence length="516" mass="56764">MTKFMLTRRNVVMGLAATALVPGLDLQDALAAATPKPGGTLRISHSTRIATLNVLNCSGPAEYPAVDMLYSGLTRMGPDNKPMADLAQRWEASADAKTFTFHLREGITFHDGSPCTADDVVATYQAILSPDIPAAARSVLNMIDKIEAVDPTTVKITLASPFADLPISTAHPNARILSKAALAGPREKLDTTVNGTGPFKLETYDSARMVRLVKNENYFIKGKPYLDAVELYLFPDLAAESANFLNGAMDVMLTVQQADFQRIAASSGIKAQRIPSGRFVNITMRQDQKPFDDVRVRKALAMSIDRPTLVDIVLEGLGRPAYDNLLSPEFQYAIQTPEIPYDPASAKKLLAEAGYPDGIKIKLVASNRPAIRAQVAVAVKEMAKAAGFDIDVETMSHDTYLANIWMKGQFYMGYWGMQATEDATFNLLLTSNASYEDTGWKNKEFDQLVSDARQTTDTEKRRDLYAKAQELMLRDTPYIVPIFEDVLTASGKSVEDWTTAPLSGYFYVENVWLNKA</sequence>
<evidence type="ECO:0000313" key="4">
    <source>
        <dbReference type="EMBL" id="SNB65938.1"/>
    </source>
</evidence>
<dbReference type="CDD" id="cd08503">
    <property type="entry name" value="PBP2_NikA_DppA_OppA_like_17"/>
    <property type="match status" value="1"/>
</dbReference>
<feature type="domain" description="Solute-binding protein family 5" evidence="3">
    <location>
        <begin position="82"/>
        <end position="432"/>
    </location>
</feature>
<reference evidence="4 5" key="1">
    <citation type="submission" date="2017-06" db="EMBL/GenBank/DDBJ databases">
        <authorList>
            <person name="Kim H.J."/>
            <person name="Triplett B.A."/>
        </authorList>
    </citation>
    <scope>NUCLEOTIDE SEQUENCE [LARGE SCALE GENOMIC DNA]</scope>
    <source>
        <strain evidence="4 5">B29T1</strain>
    </source>
</reference>
<dbReference type="InterPro" id="IPR000914">
    <property type="entry name" value="SBP_5_dom"/>
</dbReference>
<organism evidence="4 5">
    <name type="scientific">Arboricoccus pini</name>
    <dbReference type="NCBI Taxonomy" id="1963835"/>
    <lineage>
        <taxon>Bacteria</taxon>
        <taxon>Pseudomonadati</taxon>
        <taxon>Pseudomonadota</taxon>
        <taxon>Alphaproteobacteria</taxon>
        <taxon>Geminicoccales</taxon>
        <taxon>Geminicoccaceae</taxon>
        <taxon>Arboricoccus</taxon>
    </lineage>
</organism>
<dbReference type="OrthoDB" id="5894719at2"/>